<dbReference type="SUPFAM" id="SSF56672">
    <property type="entry name" value="DNA/RNA polymerases"/>
    <property type="match status" value="1"/>
</dbReference>
<dbReference type="InterPro" id="IPR043502">
    <property type="entry name" value="DNA/RNA_pol_sf"/>
</dbReference>
<dbReference type="GO" id="GO:0070987">
    <property type="term" value="P:error-free translesion synthesis"/>
    <property type="evidence" value="ECO:0007669"/>
    <property type="project" value="UniProtKB-ARBA"/>
</dbReference>
<dbReference type="PROSITE" id="PS50173">
    <property type="entry name" value="UMUC"/>
    <property type="match status" value="1"/>
</dbReference>
<evidence type="ECO:0000256" key="1">
    <source>
        <dbReference type="ARBA" id="ARBA00022679"/>
    </source>
</evidence>
<proteinExistence type="predicted"/>
<keyword evidence="5" id="KW-1185">Reference proteome</keyword>
<dbReference type="PANTHER" id="PTHR46404">
    <property type="entry name" value="DNA POLYMERASE IOTA"/>
    <property type="match status" value="1"/>
</dbReference>
<reference evidence="4 5" key="1">
    <citation type="journal article" date="2019" name="Sci. Rep.">
        <title>Comparative genomics of chytrid fungi reveal insights into the obligate biotrophic and pathogenic lifestyle of Synchytrium endobioticum.</title>
        <authorList>
            <person name="van de Vossenberg B.T.L.H."/>
            <person name="Warris S."/>
            <person name="Nguyen H.D.T."/>
            <person name="van Gent-Pelzer M.P.E."/>
            <person name="Joly D.L."/>
            <person name="van de Geest H.C."/>
            <person name="Bonants P.J.M."/>
            <person name="Smith D.S."/>
            <person name="Levesque C.A."/>
            <person name="van der Lee T.A.J."/>
        </authorList>
    </citation>
    <scope>NUCLEOTIDE SEQUENCE [LARGE SCALE GENOMIC DNA]</scope>
    <source>
        <strain evidence="4 5">CBS 809.83</strain>
    </source>
</reference>
<evidence type="ECO:0000256" key="2">
    <source>
        <dbReference type="SAM" id="MobiDB-lite"/>
    </source>
</evidence>
<dbReference type="GO" id="GO:0003887">
    <property type="term" value="F:DNA-directed DNA polymerase activity"/>
    <property type="evidence" value="ECO:0007669"/>
    <property type="project" value="UniProtKB-KW"/>
</dbReference>
<dbReference type="InterPro" id="IPR043128">
    <property type="entry name" value="Rev_trsase/Diguanyl_cyclase"/>
</dbReference>
<dbReference type="Gene3D" id="6.10.250.1630">
    <property type="match status" value="1"/>
</dbReference>
<dbReference type="InterPro" id="IPR025527">
    <property type="entry name" value="HUWE1/Rev1_UBM"/>
</dbReference>
<dbReference type="Gene3D" id="3.30.70.270">
    <property type="match status" value="1"/>
</dbReference>
<organism evidence="4 5">
    <name type="scientific">Powellomyces hirtus</name>
    <dbReference type="NCBI Taxonomy" id="109895"/>
    <lineage>
        <taxon>Eukaryota</taxon>
        <taxon>Fungi</taxon>
        <taxon>Fungi incertae sedis</taxon>
        <taxon>Chytridiomycota</taxon>
        <taxon>Chytridiomycota incertae sedis</taxon>
        <taxon>Chytridiomycetes</taxon>
        <taxon>Spizellomycetales</taxon>
        <taxon>Powellomycetaceae</taxon>
        <taxon>Powellomyces</taxon>
    </lineage>
</organism>
<dbReference type="GO" id="GO:0006281">
    <property type="term" value="P:DNA repair"/>
    <property type="evidence" value="ECO:0007669"/>
    <property type="project" value="InterPro"/>
</dbReference>
<dbReference type="PANTHER" id="PTHR46404:SF1">
    <property type="entry name" value="DNA POLYMERASE IOTA"/>
    <property type="match status" value="1"/>
</dbReference>
<dbReference type="InterPro" id="IPR036775">
    <property type="entry name" value="DNA_pol_Y-fam_lit_finger_sf"/>
</dbReference>
<sequence>MSLDTLPHSPRAIIQLDIDYFYAQTEEVRDPALKDKPVAIQQKHIVVTSNYVARSFGVGKLELLTEAIKRCPNLVIIDGSDITRYRRASRLIFDLVRKVLNGGRGGIDDDVDSDKAGWTVPVEKLGMDELFIDCTELIRRHLATLIDNDDVNNNKIVVALGNGASFTYLRDQCAAGSHQIGSFDSETPCQQSKYLRISTHLASFLRSHIRAALGYTTSAGIAHNKLFAKLAASVRKPNAQTLLIAGVDAANFFDNAALRALPGVGSMVRKTLQAEVERVEREQREATEEEEINRFGSLGGGVAVSADASDGPYKPSPLTVAHARTLIPLSRLTTLFPPKLGTHLSALLHGHDTSPVLASTAPQQISVEDSFPHCTSPTEVAHRLHALATLFITRLHEEEHDLQTNTWRRHAKTVRLTTRLRQLNIPTRHVRAWMDDRETRSAPLPVDIWDVSMDVDKRAKCLTETTLLPLFRKLVPVDEPFDCTLLNVAATGFVKGRVEKNIRAFFSENTSGNTAAGPDSPLIDHAEGHNGGEQAEMLDRTVLAQLPPDIREEVLRDYRDRQATRKRPPSSLSKLPSPPPPPPPPAKKNKSTPPTEQQNPLLRLWGKNQQHQQQHQRMVQPSTTQPIPALAVAKRESEAHGGGRGQGITAKDTADDDAFACPRCQAVLHVWTVEQHGC</sequence>
<dbReference type="GO" id="GO:0003684">
    <property type="term" value="F:damaged DNA binding"/>
    <property type="evidence" value="ECO:0007669"/>
    <property type="project" value="InterPro"/>
</dbReference>
<feature type="compositionally biased region" description="Pro residues" evidence="2">
    <location>
        <begin position="576"/>
        <end position="586"/>
    </location>
</feature>
<keyword evidence="4" id="KW-0548">Nucleotidyltransferase</keyword>
<dbReference type="Proteomes" id="UP000318582">
    <property type="component" value="Unassembled WGS sequence"/>
</dbReference>
<dbReference type="SUPFAM" id="SSF100879">
    <property type="entry name" value="Lesion bypass DNA polymerase (Y-family), little finger domain"/>
    <property type="match status" value="1"/>
</dbReference>
<dbReference type="EMBL" id="QEAQ01000043">
    <property type="protein sequence ID" value="TPX58025.1"/>
    <property type="molecule type" value="Genomic_DNA"/>
</dbReference>
<dbReference type="Pfam" id="PF11799">
    <property type="entry name" value="IMS_C"/>
    <property type="match status" value="1"/>
</dbReference>
<protein>
    <submittedName>
        <fullName evidence="4">DNA-directed DNA polymerase</fullName>
    </submittedName>
</protein>
<evidence type="ECO:0000313" key="4">
    <source>
        <dbReference type="EMBL" id="TPX58025.1"/>
    </source>
</evidence>
<accession>A0A507E405</accession>
<dbReference type="STRING" id="109895.A0A507E405"/>
<dbReference type="AlphaFoldDB" id="A0A507E405"/>
<feature type="domain" description="UmuC" evidence="3">
    <location>
        <begin position="13"/>
        <end position="265"/>
    </location>
</feature>
<dbReference type="Pfam" id="PF00817">
    <property type="entry name" value="IMS"/>
    <property type="match status" value="2"/>
</dbReference>
<dbReference type="Gene3D" id="3.30.1490.100">
    <property type="entry name" value="DNA polymerase, Y-family, little finger domain"/>
    <property type="match status" value="1"/>
</dbReference>
<feature type="region of interest" description="Disordered" evidence="2">
    <location>
        <begin position="560"/>
        <end position="599"/>
    </location>
</feature>
<evidence type="ECO:0000259" key="3">
    <source>
        <dbReference type="PROSITE" id="PS50173"/>
    </source>
</evidence>
<dbReference type="Gene3D" id="3.40.1170.60">
    <property type="match status" value="1"/>
</dbReference>
<feature type="region of interest" description="Disordered" evidence="2">
    <location>
        <begin position="509"/>
        <end position="530"/>
    </location>
</feature>
<evidence type="ECO:0000313" key="5">
    <source>
        <dbReference type="Proteomes" id="UP000318582"/>
    </source>
</evidence>
<dbReference type="InterPro" id="IPR001126">
    <property type="entry name" value="UmuC"/>
</dbReference>
<dbReference type="InterPro" id="IPR017961">
    <property type="entry name" value="DNA_pol_Y-fam_little_finger"/>
</dbReference>
<feature type="region of interest" description="Disordered" evidence="2">
    <location>
        <begin position="632"/>
        <end position="651"/>
    </location>
</feature>
<keyword evidence="1" id="KW-0808">Transferase</keyword>
<keyword evidence="4" id="KW-0239">DNA-directed DNA polymerase</keyword>
<comment type="caution">
    <text evidence="4">The sequence shown here is derived from an EMBL/GenBank/DDBJ whole genome shotgun (WGS) entry which is preliminary data.</text>
</comment>
<dbReference type="Pfam" id="PF14377">
    <property type="entry name" value="UBM"/>
    <property type="match status" value="1"/>
</dbReference>
<name>A0A507E405_9FUNG</name>
<gene>
    <name evidence="4" type="ORF">PhCBS80983_g03423</name>
</gene>